<dbReference type="PaxDb" id="4113-PGSC0003DMT400085087"/>
<dbReference type="AlphaFoldDB" id="M1D8Q5"/>
<dbReference type="Proteomes" id="UP000011115">
    <property type="component" value="Unassembled WGS sequence"/>
</dbReference>
<evidence type="ECO:0000313" key="2">
    <source>
        <dbReference type="EnsemblPlants" id="PGSC0003DMT400085087"/>
    </source>
</evidence>
<evidence type="ECO:0000313" key="3">
    <source>
        <dbReference type="Proteomes" id="UP000011115"/>
    </source>
</evidence>
<feature type="compositionally biased region" description="Polar residues" evidence="1">
    <location>
        <begin position="264"/>
        <end position="279"/>
    </location>
</feature>
<dbReference type="EnsemblPlants" id="PGSC0003DMT400085087">
    <property type="protein sequence ID" value="PGSC0003DMT400085087"/>
    <property type="gene ID" value="PGSC0003DMG400034658"/>
</dbReference>
<dbReference type="InParanoid" id="M1D8Q5"/>
<keyword evidence="3" id="KW-1185">Reference proteome</keyword>
<accession>M1D8Q5</accession>
<sequence length="279" mass="30430">MVDFVVILGMDWLHSCYTLVDCRTRIVRFELPDKPILEWKGSSLAPRGRFISYLKTRKMISKGYLYHLVRVKDSSSKTPALESILVMGQLAHSVDRRATRLKASIPHMIQTALTDVVTPLSATIDSLVDGIVMCERSHGAIEEVMALKAAIVALRRDVDQLKSIDMSMIFGTVDIPDVPVKPDMPPTTTEYDVRVEEAADPKSKAEMDEEMLGVVEDVSYEGLTETEEAMVDVAVQASLADTPLVDPSGASTINVTLGTDAEDQSTTPGTDAQTDGGTV</sequence>
<name>M1D8Q5_SOLTU</name>
<feature type="region of interest" description="Disordered" evidence="1">
    <location>
        <begin position="246"/>
        <end position="279"/>
    </location>
</feature>
<organism evidence="2 3">
    <name type="scientific">Solanum tuberosum</name>
    <name type="common">Potato</name>
    <dbReference type="NCBI Taxonomy" id="4113"/>
    <lineage>
        <taxon>Eukaryota</taxon>
        <taxon>Viridiplantae</taxon>
        <taxon>Streptophyta</taxon>
        <taxon>Embryophyta</taxon>
        <taxon>Tracheophyta</taxon>
        <taxon>Spermatophyta</taxon>
        <taxon>Magnoliopsida</taxon>
        <taxon>eudicotyledons</taxon>
        <taxon>Gunneridae</taxon>
        <taxon>Pentapetalae</taxon>
        <taxon>asterids</taxon>
        <taxon>lamiids</taxon>
        <taxon>Solanales</taxon>
        <taxon>Solanaceae</taxon>
        <taxon>Solanoideae</taxon>
        <taxon>Solaneae</taxon>
        <taxon>Solanum</taxon>
    </lineage>
</organism>
<protein>
    <submittedName>
        <fullName evidence="2">Gag-pol polyprotein</fullName>
    </submittedName>
</protein>
<evidence type="ECO:0000256" key="1">
    <source>
        <dbReference type="SAM" id="MobiDB-lite"/>
    </source>
</evidence>
<reference evidence="2" key="2">
    <citation type="submission" date="2015-06" db="UniProtKB">
        <authorList>
            <consortium name="EnsemblPlants"/>
        </authorList>
    </citation>
    <scope>IDENTIFICATION</scope>
    <source>
        <strain evidence="2">DM1-3 516 R44</strain>
    </source>
</reference>
<dbReference type="Gramene" id="PGSC0003DMT400085087">
    <property type="protein sequence ID" value="PGSC0003DMT400085087"/>
    <property type="gene ID" value="PGSC0003DMG400034658"/>
</dbReference>
<dbReference type="HOGENOM" id="CLU_998931_0_0_1"/>
<proteinExistence type="predicted"/>
<reference evidence="3" key="1">
    <citation type="journal article" date="2011" name="Nature">
        <title>Genome sequence and analysis of the tuber crop potato.</title>
        <authorList>
            <consortium name="The Potato Genome Sequencing Consortium"/>
        </authorList>
    </citation>
    <scope>NUCLEOTIDE SEQUENCE [LARGE SCALE GENOMIC DNA]</scope>
    <source>
        <strain evidence="3">cv. DM1-3 516 R44</strain>
    </source>
</reference>